<gene>
    <name evidence="4" type="ORF">ADU59_16635</name>
</gene>
<evidence type="ECO:0000256" key="2">
    <source>
        <dbReference type="ARBA" id="ARBA00023315"/>
    </source>
</evidence>
<dbReference type="Pfam" id="PF00583">
    <property type="entry name" value="Acetyltransf_1"/>
    <property type="match status" value="1"/>
</dbReference>
<dbReference type="InterPro" id="IPR050832">
    <property type="entry name" value="Bact_Acetyltransf"/>
</dbReference>
<dbReference type="InterPro" id="IPR016181">
    <property type="entry name" value="Acyl_CoA_acyltransferase"/>
</dbReference>
<organism evidence="4 5">
    <name type="scientific">Pararhizobium polonicum</name>
    <dbReference type="NCBI Taxonomy" id="1612624"/>
    <lineage>
        <taxon>Bacteria</taxon>
        <taxon>Pseudomonadati</taxon>
        <taxon>Pseudomonadota</taxon>
        <taxon>Alphaproteobacteria</taxon>
        <taxon>Hyphomicrobiales</taxon>
        <taxon>Rhizobiaceae</taxon>
        <taxon>Rhizobium/Agrobacterium group</taxon>
        <taxon>Pararhizobium</taxon>
    </lineage>
</organism>
<evidence type="ECO:0000313" key="5">
    <source>
        <dbReference type="Proteomes" id="UP000093111"/>
    </source>
</evidence>
<keyword evidence="5" id="KW-1185">Reference proteome</keyword>
<feature type="domain" description="N-acetyltransferase" evidence="3">
    <location>
        <begin position="1"/>
        <end position="162"/>
    </location>
</feature>
<dbReference type="CDD" id="cd04301">
    <property type="entry name" value="NAT_SF"/>
    <property type="match status" value="1"/>
</dbReference>
<sequence>MIRHLGPQDVDIFRRIRLEALRMEPAVFASSVEDWEGLPDAEWRRRLTANAVFVDFHAEEPVAIMGLMRQGASKMAHRATVIMVYVRKDRRGAGHAKALLDALTDHARAAGIRQLELAVSAENPAAIRFYKREGFEQAGRIAGGTIHEGREIDEILMTRRIDGMGALA</sequence>
<dbReference type="GO" id="GO:0016747">
    <property type="term" value="F:acyltransferase activity, transferring groups other than amino-acyl groups"/>
    <property type="evidence" value="ECO:0007669"/>
    <property type="project" value="InterPro"/>
</dbReference>
<accession>A0A1C7NZ66</accession>
<dbReference type="SUPFAM" id="SSF55729">
    <property type="entry name" value="Acyl-CoA N-acyltransferases (Nat)"/>
    <property type="match status" value="1"/>
</dbReference>
<keyword evidence="1 4" id="KW-0808">Transferase</keyword>
<dbReference type="PATRIC" id="fig|1612624.7.peg.5260"/>
<dbReference type="Gene3D" id="3.40.630.30">
    <property type="match status" value="1"/>
</dbReference>
<dbReference type="PROSITE" id="PS51186">
    <property type="entry name" value="GNAT"/>
    <property type="match status" value="1"/>
</dbReference>
<name>A0A1C7NZ66_9HYPH</name>
<dbReference type="OrthoDB" id="9799092at2"/>
<evidence type="ECO:0000256" key="1">
    <source>
        <dbReference type="ARBA" id="ARBA00022679"/>
    </source>
</evidence>
<comment type="caution">
    <text evidence="4">The sequence shown here is derived from an EMBL/GenBank/DDBJ whole genome shotgun (WGS) entry which is preliminary data.</text>
</comment>
<keyword evidence="2" id="KW-0012">Acyltransferase</keyword>
<reference evidence="4 5" key="1">
    <citation type="journal article" date="2016" name="Syst. Appl. Microbiol.">
        <title>Pararhizobium polonicum sp. nov. isolated from tumors on stone fruit rootstocks.</title>
        <authorList>
            <person name="Pulawska J."/>
            <person name="Kuzmanovic N."/>
            <person name="Willems A."/>
            <person name="Pothier J.F."/>
        </authorList>
    </citation>
    <scope>NUCLEOTIDE SEQUENCE [LARGE SCALE GENOMIC DNA]</scope>
    <source>
        <strain evidence="4 5">F5.1</strain>
    </source>
</reference>
<dbReference type="STRING" id="1612624.ADU59_16635"/>
<evidence type="ECO:0000313" key="4">
    <source>
        <dbReference type="EMBL" id="OBZ94311.1"/>
    </source>
</evidence>
<protein>
    <submittedName>
        <fullName evidence="4">Acetyltransferase</fullName>
    </submittedName>
</protein>
<dbReference type="PANTHER" id="PTHR43877">
    <property type="entry name" value="AMINOALKYLPHOSPHONATE N-ACETYLTRANSFERASE-RELATED-RELATED"/>
    <property type="match status" value="1"/>
</dbReference>
<evidence type="ECO:0000259" key="3">
    <source>
        <dbReference type="PROSITE" id="PS51186"/>
    </source>
</evidence>
<proteinExistence type="predicted"/>
<dbReference type="InterPro" id="IPR000182">
    <property type="entry name" value="GNAT_dom"/>
</dbReference>
<dbReference type="EMBL" id="LGLV01000010">
    <property type="protein sequence ID" value="OBZ94311.1"/>
    <property type="molecule type" value="Genomic_DNA"/>
</dbReference>
<dbReference type="Proteomes" id="UP000093111">
    <property type="component" value="Unassembled WGS sequence"/>
</dbReference>
<dbReference type="RefSeq" id="WP_068955270.1">
    <property type="nucleotide sequence ID" value="NZ_LGLV01000010.1"/>
</dbReference>
<dbReference type="AlphaFoldDB" id="A0A1C7NZ66"/>